<gene>
    <name evidence="8" type="ORF">AXF13_14600</name>
</gene>
<feature type="compositionally biased region" description="Low complexity" evidence="4">
    <location>
        <begin position="402"/>
        <end position="412"/>
    </location>
</feature>
<evidence type="ECO:0000313" key="8">
    <source>
        <dbReference type="EMBL" id="AMD91256.1"/>
    </source>
</evidence>
<keyword evidence="5" id="KW-0812">Transmembrane</keyword>
<accession>A0A0X8JM34</accession>
<dbReference type="InterPro" id="IPR003660">
    <property type="entry name" value="HAMP_dom"/>
</dbReference>
<feature type="transmembrane region" description="Helical" evidence="5">
    <location>
        <begin position="313"/>
        <end position="332"/>
    </location>
</feature>
<dbReference type="InterPro" id="IPR004089">
    <property type="entry name" value="MCPsignal_dom"/>
</dbReference>
<dbReference type="PANTHER" id="PTHR32089">
    <property type="entry name" value="METHYL-ACCEPTING CHEMOTAXIS PROTEIN MCPB"/>
    <property type="match status" value="1"/>
</dbReference>
<proteinExistence type="inferred from homology"/>
<dbReference type="GO" id="GO:0016020">
    <property type="term" value="C:membrane"/>
    <property type="evidence" value="ECO:0007669"/>
    <property type="project" value="InterPro"/>
</dbReference>
<protein>
    <submittedName>
        <fullName evidence="8">Chemotaxis protein</fullName>
    </submittedName>
</protein>
<evidence type="ECO:0000256" key="4">
    <source>
        <dbReference type="SAM" id="MobiDB-lite"/>
    </source>
</evidence>
<dbReference type="Pfam" id="PF00672">
    <property type="entry name" value="HAMP"/>
    <property type="match status" value="1"/>
</dbReference>
<dbReference type="PANTHER" id="PTHR32089:SF112">
    <property type="entry name" value="LYSOZYME-LIKE PROTEIN-RELATED"/>
    <property type="match status" value="1"/>
</dbReference>
<dbReference type="CDD" id="cd11386">
    <property type="entry name" value="MCP_signal"/>
    <property type="match status" value="1"/>
</dbReference>
<dbReference type="KEGG" id="dfi:AXF13_14600"/>
<dbReference type="Pfam" id="PF00015">
    <property type="entry name" value="MCPsignal"/>
    <property type="match status" value="1"/>
</dbReference>
<dbReference type="Gene3D" id="1.10.287.950">
    <property type="entry name" value="Methyl-accepting chemotaxis protein"/>
    <property type="match status" value="1"/>
</dbReference>
<keyword evidence="5" id="KW-0472">Membrane</keyword>
<evidence type="ECO:0000259" key="7">
    <source>
        <dbReference type="PROSITE" id="PS50885"/>
    </source>
</evidence>
<dbReference type="PROSITE" id="PS50111">
    <property type="entry name" value="CHEMOTAXIS_TRANSDUC_2"/>
    <property type="match status" value="1"/>
</dbReference>
<dbReference type="SMART" id="SM00283">
    <property type="entry name" value="MA"/>
    <property type="match status" value="1"/>
</dbReference>
<keyword evidence="5" id="KW-1133">Transmembrane helix</keyword>
<feature type="region of interest" description="Disordered" evidence="4">
    <location>
        <begin position="387"/>
        <end position="414"/>
    </location>
</feature>
<dbReference type="EMBL" id="CP014229">
    <property type="protein sequence ID" value="AMD91256.1"/>
    <property type="molecule type" value="Genomic_DNA"/>
</dbReference>
<feature type="compositionally biased region" description="Basic and acidic residues" evidence="4">
    <location>
        <begin position="387"/>
        <end position="399"/>
    </location>
</feature>
<dbReference type="SMART" id="SM00304">
    <property type="entry name" value="HAMP"/>
    <property type="match status" value="1"/>
</dbReference>
<dbReference type="GO" id="GO:0007165">
    <property type="term" value="P:signal transduction"/>
    <property type="evidence" value="ECO:0007669"/>
    <property type="project" value="UniProtKB-KW"/>
</dbReference>
<evidence type="ECO:0000256" key="5">
    <source>
        <dbReference type="SAM" id="Phobius"/>
    </source>
</evidence>
<evidence type="ECO:0000256" key="1">
    <source>
        <dbReference type="ARBA" id="ARBA00023224"/>
    </source>
</evidence>
<dbReference type="PROSITE" id="PS50885">
    <property type="entry name" value="HAMP"/>
    <property type="match status" value="1"/>
</dbReference>
<name>A0A0X8JM34_9BACT</name>
<sequence>MENLKIWQKMAMGIGLILLLAVVISAVSLNVMETVDEETTNIKMAFAPLQQLANNLDQQVTAIPGQMLAYQNGKAEAWDNVRRLLDQTDQSLTKLAAHLKANPVIPDTGKTAAGRAAFENLKKSLLETHTAQESLVVLRNDMNKTGAKLLRETQDYMVQMNTVLNRFMEDQNNAEATRALPLVQAGQRIMNAINSLRINMLRGMAENSRDYAKDNLPRLFPALLTQVDELLPRIRSAELQDHLKTLRAHIEEYRDAQAKTLQTWERIDALNAQCNQASEEGISAARGIAGAGDRLQTTAIGTTDDEVNSAITLIYTVSVAALLAGLLIGLALTRGITTPVGQALRFARAVAGGRLDQRLSLRRKDEIGQLSVALDSMVDALNEKISEAERQSHEAEEQSRNAQAAMRQAEAAGKSAQAKTEAMLAAADKLEAMGNVLSSASTQLSAQIEQADKGAAESAQRLSEAAAAINEMDATVQDVARNAGAAESASGETREKAEAGAGIVEKAVQSIEEVHRMSITIKDDMAQLSEHAQAITQIMNVISDIADQTNLLALNAAIEAARAGEAGRGFAVVADEVRKLAEKTMASTNDVSSAIKAIQESTAKSMEAVDGAVNQIGQATGLANDSGRALQEIVATVESTADQVHAIAAASEEQSATSQEINQSIILVNDRARETAVVMTEAATAVEELASQAQGLTRLIQELKNS</sequence>
<dbReference type="Gene3D" id="6.10.340.10">
    <property type="match status" value="1"/>
</dbReference>
<keyword evidence="9" id="KW-1185">Reference proteome</keyword>
<keyword evidence="1 3" id="KW-0807">Transducer</keyword>
<dbReference type="SUPFAM" id="SSF58104">
    <property type="entry name" value="Methyl-accepting chemotaxis protein (MCP) signaling domain"/>
    <property type="match status" value="1"/>
</dbReference>
<feature type="domain" description="Methyl-accepting transducer" evidence="6">
    <location>
        <begin position="433"/>
        <end position="669"/>
    </location>
</feature>
<dbReference type="Proteomes" id="UP000069241">
    <property type="component" value="Chromosome"/>
</dbReference>
<evidence type="ECO:0000256" key="3">
    <source>
        <dbReference type="PROSITE-ProRule" id="PRU00284"/>
    </source>
</evidence>
<organism evidence="8 9">
    <name type="scientific">Desulfovibrio fairfieldensis</name>
    <dbReference type="NCBI Taxonomy" id="44742"/>
    <lineage>
        <taxon>Bacteria</taxon>
        <taxon>Pseudomonadati</taxon>
        <taxon>Thermodesulfobacteriota</taxon>
        <taxon>Desulfovibrionia</taxon>
        <taxon>Desulfovibrionales</taxon>
        <taxon>Desulfovibrionaceae</taxon>
        <taxon>Desulfovibrio</taxon>
    </lineage>
</organism>
<evidence type="ECO:0000313" key="9">
    <source>
        <dbReference type="Proteomes" id="UP000069241"/>
    </source>
</evidence>
<dbReference type="AlphaFoldDB" id="A0A0X8JM34"/>
<reference evidence="9" key="1">
    <citation type="submission" date="2016-02" db="EMBL/GenBank/DDBJ databases">
        <authorList>
            <person name="Holder M.E."/>
            <person name="Ajami N.J."/>
            <person name="Petrosino J.F."/>
        </authorList>
    </citation>
    <scope>NUCLEOTIDE SEQUENCE [LARGE SCALE GENOMIC DNA]</scope>
    <source>
        <strain evidence="9">CCUG 45958</strain>
    </source>
</reference>
<dbReference type="STRING" id="44742.AXF13_14600"/>
<comment type="similarity">
    <text evidence="2">Belongs to the methyl-accepting chemotaxis (MCP) protein family.</text>
</comment>
<feature type="domain" description="HAMP" evidence="7">
    <location>
        <begin position="334"/>
        <end position="386"/>
    </location>
</feature>
<evidence type="ECO:0000259" key="6">
    <source>
        <dbReference type="PROSITE" id="PS50111"/>
    </source>
</evidence>
<dbReference type="RefSeq" id="WP_062254340.1">
    <property type="nucleotide sequence ID" value="NZ_CP014229.1"/>
</dbReference>
<evidence type="ECO:0000256" key="2">
    <source>
        <dbReference type="ARBA" id="ARBA00029447"/>
    </source>
</evidence>
<dbReference type="CDD" id="cd06225">
    <property type="entry name" value="HAMP"/>
    <property type="match status" value="1"/>
</dbReference>